<keyword evidence="3" id="KW-0969">Cilium</keyword>
<dbReference type="GO" id="GO:0051782">
    <property type="term" value="P:negative regulation of cell division"/>
    <property type="evidence" value="ECO:0007669"/>
    <property type="project" value="TreeGrafter"/>
</dbReference>
<reference evidence="3 4" key="1">
    <citation type="submission" date="2020-07" db="EMBL/GenBank/DDBJ databases">
        <title>Sequencing the genomes of 1000 actinobacteria strains.</title>
        <authorList>
            <person name="Klenk H.-P."/>
        </authorList>
    </citation>
    <scope>NUCLEOTIDE SEQUENCE [LARGE SCALE GENOMIC DNA]</scope>
    <source>
        <strain evidence="3 4">DSM 26341</strain>
    </source>
</reference>
<evidence type="ECO:0000313" key="3">
    <source>
        <dbReference type="EMBL" id="NYI66802.1"/>
    </source>
</evidence>
<dbReference type="InterPro" id="IPR050625">
    <property type="entry name" value="ParA/MinD_ATPase"/>
</dbReference>
<dbReference type="Pfam" id="PF01656">
    <property type="entry name" value="CbiA"/>
    <property type="match status" value="1"/>
</dbReference>
<keyword evidence="3" id="KW-0966">Cell projection</keyword>
<evidence type="ECO:0000259" key="2">
    <source>
        <dbReference type="Pfam" id="PF01656"/>
    </source>
</evidence>
<proteinExistence type="predicted"/>
<gene>
    <name evidence="3" type="ORF">BJY26_001108</name>
</gene>
<dbReference type="Proteomes" id="UP000539111">
    <property type="component" value="Unassembled WGS sequence"/>
</dbReference>
<accession>A0A7Z0A9C1</accession>
<dbReference type="GO" id="GO:0009898">
    <property type="term" value="C:cytoplasmic side of plasma membrane"/>
    <property type="evidence" value="ECO:0007669"/>
    <property type="project" value="TreeGrafter"/>
</dbReference>
<dbReference type="RefSeq" id="WP_179426395.1">
    <property type="nucleotide sequence ID" value="NZ_JACBZP010000001.1"/>
</dbReference>
<protein>
    <submittedName>
        <fullName evidence="3">MinD-like ATPase involved in chromosome partitioning or flagellar assembly</fullName>
    </submittedName>
</protein>
<dbReference type="GO" id="GO:0005829">
    <property type="term" value="C:cytosol"/>
    <property type="evidence" value="ECO:0007669"/>
    <property type="project" value="TreeGrafter"/>
</dbReference>
<dbReference type="EMBL" id="JACBZP010000001">
    <property type="protein sequence ID" value="NYI66802.1"/>
    <property type="molecule type" value="Genomic_DNA"/>
</dbReference>
<keyword evidence="4" id="KW-1185">Reference proteome</keyword>
<keyword evidence="3" id="KW-0282">Flagellum</keyword>
<dbReference type="GO" id="GO:0016887">
    <property type="term" value="F:ATP hydrolysis activity"/>
    <property type="evidence" value="ECO:0007669"/>
    <property type="project" value="TreeGrafter"/>
</dbReference>
<organism evidence="3 4">
    <name type="scientific">Spelaeicoccus albus</name>
    <dbReference type="NCBI Taxonomy" id="1280376"/>
    <lineage>
        <taxon>Bacteria</taxon>
        <taxon>Bacillati</taxon>
        <taxon>Actinomycetota</taxon>
        <taxon>Actinomycetes</taxon>
        <taxon>Micrococcales</taxon>
        <taxon>Brevibacteriaceae</taxon>
        <taxon>Spelaeicoccus</taxon>
    </lineage>
</organism>
<feature type="domain" description="CobQ/CobB/MinD/ParA nucleotide binding" evidence="2">
    <location>
        <begin position="149"/>
        <end position="192"/>
    </location>
</feature>
<sequence length="395" mass="41316">MSETGWHRASKKFTAQAPDTRSDAEDSGPATPSRSLSGFPGQHAARPAVSPKAVPPKPQTPPTQAVPEPAVAAPLDAVKGSSPAGRLAKTMGARERVIDRSVFSAARGDRWAPRIARRFGRLFTSDSYPEKLMRAAVETQKAVTTGRRIVVLSPRGGSGKTTMAALAGRIFSAVRGDPIAAIDSDPGIGTLHARLGVTEIPSVRNLLAEFENDWPDTFADLTAHLQPARSDLYACACDTADRTKTARLFTVLSRYFPITVIDAGPITDFDSSHAGAGSSHTAAAIGNSHAAIVTVPPSTPGIDAALATEAAWTTDTEADAVPRLYVPVETDARSEVSAAAAAAQLRAHDLAALPLPYDRHLSGGRGIQLGNLAESTRLAATSITSRALSLARGVQ</sequence>
<comment type="caution">
    <text evidence="3">The sequence shown here is derived from an EMBL/GenBank/DDBJ whole genome shotgun (WGS) entry which is preliminary data.</text>
</comment>
<dbReference type="AlphaFoldDB" id="A0A7Z0A9C1"/>
<evidence type="ECO:0000256" key="1">
    <source>
        <dbReference type="SAM" id="MobiDB-lite"/>
    </source>
</evidence>
<dbReference type="InterPro" id="IPR027417">
    <property type="entry name" value="P-loop_NTPase"/>
</dbReference>
<evidence type="ECO:0000313" key="4">
    <source>
        <dbReference type="Proteomes" id="UP000539111"/>
    </source>
</evidence>
<dbReference type="PANTHER" id="PTHR43384:SF14">
    <property type="entry name" value="ESX-1 SECRETION-ASSOCIATED PROTEIN ESPI"/>
    <property type="match status" value="1"/>
</dbReference>
<dbReference type="SUPFAM" id="SSF52540">
    <property type="entry name" value="P-loop containing nucleoside triphosphate hydrolases"/>
    <property type="match status" value="1"/>
</dbReference>
<feature type="region of interest" description="Disordered" evidence="1">
    <location>
        <begin position="1"/>
        <end position="68"/>
    </location>
</feature>
<dbReference type="PANTHER" id="PTHR43384">
    <property type="entry name" value="SEPTUM SITE-DETERMINING PROTEIN MIND HOMOLOG, CHLOROPLASTIC-RELATED"/>
    <property type="match status" value="1"/>
</dbReference>
<dbReference type="GO" id="GO:0005524">
    <property type="term" value="F:ATP binding"/>
    <property type="evidence" value="ECO:0007669"/>
    <property type="project" value="TreeGrafter"/>
</dbReference>
<dbReference type="Gene3D" id="3.40.50.300">
    <property type="entry name" value="P-loop containing nucleotide triphosphate hydrolases"/>
    <property type="match status" value="1"/>
</dbReference>
<dbReference type="InterPro" id="IPR002586">
    <property type="entry name" value="CobQ/CobB/MinD/ParA_Nub-bd_dom"/>
</dbReference>
<name>A0A7Z0A9C1_9MICO</name>